<feature type="chain" id="PRO_5015673006" description="DUF4175 domain-containing protein" evidence="1">
    <location>
        <begin position="22"/>
        <end position="157"/>
    </location>
</feature>
<protein>
    <recommendedName>
        <fullName evidence="4">DUF4175 domain-containing protein</fullName>
    </recommendedName>
</protein>
<dbReference type="RefSeq" id="WP_105747106.1">
    <property type="nucleotide sequence ID" value="NZ_PVLQ01000011.1"/>
</dbReference>
<evidence type="ECO:0000313" key="2">
    <source>
        <dbReference type="EMBL" id="PRD66644.1"/>
    </source>
</evidence>
<reference evidence="2 3" key="1">
    <citation type="submission" date="2018-03" db="EMBL/GenBank/DDBJ databases">
        <title>Comparative genomics illustrates the genes involved in a hyperalkaliphilic mechanisms of Serpentinomonas isolated from highly-alkaline calcium-rich serpentinized springs.</title>
        <authorList>
            <person name="Suzuki S."/>
            <person name="Ishii S."/>
            <person name="Walworth N."/>
            <person name="Bird L."/>
            <person name="Kuenen J.G."/>
            <person name="Nealson K.H."/>
        </authorList>
    </citation>
    <scope>NUCLEOTIDE SEQUENCE [LARGE SCALE GENOMIC DNA]</scope>
    <source>
        <strain evidence="2 3">P1</strain>
    </source>
</reference>
<feature type="signal peptide" evidence="1">
    <location>
        <begin position="1"/>
        <end position="21"/>
    </location>
</feature>
<gene>
    <name evidence="2" type="ORF">C6P64_03000</name>
</gene>
<accession>A0A2S9K899</accession>
<dbReference type="AlphaFoldDB" id="A0A2S9K899"/>
<name>A0A2S9K899_9BURK</name>
<keyword evidence="3" id="KW-1185">Reference proteome</keyword>
<sequence>MRLYTVTGLITVLLVSGCAVTQPPKAEEEHSAHQPEGNAPAAAAIQAAPMPTPATEAFHRQLQAMEAMHQKMQAARTPARRAALLDEQMKLMQSGMAMMAQMRSAAAAGAEGSPAMGDMMGMHLQMERRMAMTEQMIQLMLDRMSAPASAKRPKSSK</sequence>
<dbReference type="PROSITE" id="PS51257">
    <property type="entry name" value="PROKAR_LIPOPROTEIN"/>
    <property type="match status" value="1"/>
</dbReference>
<dbReference type="Proteomes" id="UP000238589">
    <property type="component" value="Unassembled WGS sequence"/>
</dbReference>
<evidence type="ECO:0000313" key="3">
    <source>
        <dbReference type="Proteomes" id="UP000238589"/>
    </source>
</evidence>
<dbReference type="EMBL" id="PVLQ01000011">
    <property type="protein sequence ID" value="PRD66644.1"/>
    <property type="molecule type" value="Genomic_DNA"/>
</dbReference>
<evidence type="ECO:0000256" key="1">
    <source>
        <dbReference type="SAM" id="SignalP"/>
    </source>
</evidence>
<evidence type="ECO:0008006" key="4">
    <source>
        <dbReference type="Google" id="ProtNLM"/>
    </source>
</evidence>
<keyword evidence="1" id="KW-0732">Signal</keyword>
<comment type="caution">
    <text evidence="2">The sequence shown here is derived from an EMBL/GenBank/DDBJ whole genome shotgun (WGS) entry which is preliminary data.</text>
</comment>
<organism evidence="2 3">
    <name type="scientific">Malikia granosa</name>
    <dbReference type="NCBI Taxonomy" id="263067"/>
    <lineage>
        <taxon>Bacteria</taxon>
        <taxon>Pseudomonadati</taxon>
        <taxon>Pseudomonadota</taxon>
        <taxon>Betaproteobacteria</taxon>
        <taxon>Burkholderiales</taxon>
        <taxon>Comamonadaceae</taxon>
        <taxon>Malikia</taxon>
    </lineage>
</organism>
<proteinExistence type="predicted"/>
<dbReference type="OrthoDB" id="7032527at2"/>